<dbReference type="AlphaFoldDB" id="A0A9D3T799"/>
<comment type="caution">
    <text evidence="2">The sequence shown here is derived from an EMBL/GenBank/DDBJ whole genome shotgun (WGS) entry which is preliminary data.</text>
</comment>
<evidence type="ECO:0000313" key="3">
    <source>
        <dbReference type="Proteomes" id="UP001046870"/>
    </source>
</evidence>
<dbReference type="Proteomes" id="UP001046870">
    <property type="component" value="Chromosome 10"/>
</dbReference>
<gene>
    <name evidence="2" type="ORF">MATL_G00132020</name>
</gene>
<dbReference type="EMBL" id="JAFDVH010000010">
    <property type="protein sequence ID" value="KAG7469729.1"/>
    <property type="molecule type" value="Genomic_DNA"/>
</dbReference>
<feature type="transmembrane region" description="Helical" evidence="1">
    <location>
        <begin position="91"/>
        <end position="108"/>
    </location>
</feature>
<organism evidence="2 3">
    <name type="scientific">Megalops atlanticus</name>
    <name type="common">Tarpon</name>
    <name type="synonym">Clupea gigantea</name>
    <dbReference type="NCBI Taxonomy" id="7932"/>
    <lineage>
        <taxon>Eukaryota</taxon>
        <taxon>Metazoa</taxon>
        <taxon>Chordata</taxon>
        <taxon>Craniata</taxon>
        <taxon>Vertebrata</taxon>
        <taxon>Euteleostomi</taxon>
        <taxon>Actinopterygii</taxon>
        <taxon>Neopterygii</taxon>
        <taxon>Teleostei</taxon>
        <taxon>Elopiformes</taxon>
        <taxon>Megalopidae</taxon>
        <taxon>Megalops</taxon>
    </lineage>
</organism>
<keyword evidence="1" id="KW-0812">Transmembrane</keyword>
<reference evidence="2" key="1">
    <citation type="submission" date="2021-01" db="EMBL/GenBank/DDBJ databases">
        <authorList>
            <person name="Zahm M."/>
            <person name="Roques C."/>
            <person name="Cabau C."/>
            <person name="Klopp C."/>
            <person name="Donnadieu C."/>
            <person name="Jouanno E."/>
            <person name="Lampietro C."/>
            <person name="Louis A."/>
            <person name="Herpin A."/>
            <person name="Echchiki A."/>
            <person name="Berthelot C."/>
            <person name="Parey E."/>
            <person name="Roest-Crollius H."/>
            <person name="Braasch I."/>
            <person name="Postlethwait J."/>
            <person name="Bobe J."/>
            <person name="Montfort J."/>
            <person name="Bouchez O."/>
            <person name="Begum T."/>
            <person name="Mejri S."/>
            <person name="Adams A."/>
            <person name="Chen W.-J."/>
            <person name="Guiguen Y."/>
        </authorList>
    </citation>
    <scope>NUCLEOTIDE SEQUENCE</scope>
    <source>
        <strain evidence="2">YG-15Mar2019-1</strain>
        <tissue evidence="2">Brain</tissue>
    </source>
</reference>
<feature type="transmembrane region" description="Helical" evidence="1">
    <location>
        <begin position="6"/>
        <end position="25"/>
    </location>
</feature>
<accession>A0A9D3T799</accession>
<proteinExistence type="predicted"/>
<protein>
    <submittedName>
        <fullName evidence="2">Uncharacterized protein</fullName>
    </submittedName>
</protein>
<feature type="transmembrane region" description="Helical" evidence="1">
    <location>
        <begin position="120"/>
        <end position="142"/>
    </location>
</feature>
<feature type="transmembrane region" description="Helical" evidence="1">
    <location>
        <begin position="67"/>
        <end position="84"/>
    </location>
</feature>
<keyword evidence="1" id="KW-0472">Membrane</keyword>
<sequence>MAASPNLWITTLSDVFLLLTALYTACQLFKDHRAPALGLFLLGSTAGLCSLPVSSPALNCIQRELEWAGGVLAPALVSFGFLWLSQDRSTAHVLLLGSALLMALHDWLSPEALVLMSRCLALSSLSCSLTVCLFTANVAGAFGSVALSLPALVSPVPGAVAFTPLVSTEAAEGYLKCLLKGLVAIGCLSTKPALGKYLQDLTEWD</sequence>
<keyword evidence="1" id="KW-1133">Transmembrane helix</keyword>
<keyword evidence="3" id="KW-1185">Reference proteome</keyword>
<evidence type="ECO:0000256" key="1">
    <source>
        <dbReference type="SAM" id="Phobius"/>
    </source>
</evidence>
<dbReference type="OrthoDB" id="8941680at2759"/>
<evidence type="ECO:0000313" key="2">
    <source>
        <dbReference type="EMBL" id="KAG7469729.1"/>
    </source>
</evidence>
<feature type="transmembrane region" description="Helical" evidence="1">
    <location>
        <begin position="37"/>
        <end position="55"/>
    </location>
</feature>
<name>A0A9D3T799_MEGAT</name>